<keyword evidence="2" id="KW-1185">Reference proteome</keyword>
<proteinExistence type="predicted"/>
<evidence type="ECO:0000313" key="2">
    <source>
        <dbReference type="Proteomes" id="UP001060085"/>
    </source>
</evidence>
<accession>A0ACC0BLJ3</accession>
<name>A0ACC0BLJ3_CATRO</name>
<dbReference type="EMBL" id="CM044703">
    <property type="protein sequence ID" value="KAI5673469.1"/>
    <property type="molecule type" value="Genomic_DNA"/>
</dbReference>
<comment type="caution">
    <text evidence="1">The sequence shown here is derived from an EMBL/GenBank/DDBJ whole genome shotgun (WGS) entry which is preliminary data.</text>
</comment>
<dbReference type="Proteomes" id="UP001060085">
    <property type="component" value="Linkage Group LG03"/>
</dbReference>
<evidence type="ECO:0000313" key="1">
    <source>
        <dbReference type="EMBL" id="KAI5673469.1"/>
    </source>
</evidence>
<organism evidence="1 2">
    <name type="scientific">Catharanthus roseus</name>
    <name type="common">Madagascar periwinkle</name>
    <name type="synonym">Vinca rosea</name>
    <dbReference type="NCBI Taxonomy" id="4058"/>
    <lineage>
        <taxon>Eukaryota</taxon>
        <taxon>Viridiplantae</taxon>
        <taxon>Streptophyta</taxon>
        <taxon>Embryophyta</taxon>
        <taxon>Tracheophyta</taxon>
        <taxon>Spermatophyta</taxon>
        <taxon>Magnoliopsida</taxon>
        <taxon>eudicotyledons</taxon>
        <taxon>Gunneridae</taxon>
        <taxon>Pentapetalae</taxon>
        <taxon>asterids</taxon>
        <taxon>lamiids</taxon>
        <taxon>Gentianales</taxon>
        <taxon>Apocynaceae</taxon>
        <taxon>Rauvolfioideae</taxon>
        <taxon>Vinceae</taxon>
        <taxon>Catharanthinae</taxon>
        <taxon>Catharanthus</taxon>
    </lineage>
</organism>
<protein>
    <submittedName>
        <fullName evidence="1">Uncharacterized protein</fullName>
    </submittedName>
</protein>
<sequence>MPKPQAFIYKSWPKKEDTPKVAFKDHSKPKVEEKGMLITNLTGCFKCNAKYGKGYTLPPTAGPPVLLPVGFCFESLEHRQATANEGEEVVHRGAEGDQIYHIQQTVATPGTKRRKNGSLYLRRIGCGSAIGLLLVYKKTTQTGIGASSSHPDEDEGSENDESYELFGEDEPFTASMAAFQT</sequence>
<gene>
    <name evidence="1" type="ORF">M9H77_13833</name>
</gene>
<reference evidence="2" key="1">
    <citation type="journal article" date="2023" name="Nat. Plants">
        <title>Single-cell RNA sequencing provides a high-resolution roadmap for understanding the multicellular compartmentation of specialized metabolism.</title>
        <authorList>
            <person name="Sun S."/>
            <person name="Shen X."/>
            <person name="Li Y."/>
            <person name="Li Y."/>
            <person name="Wang S."/>
            <person name="Li R."/>
            <person name="Zhang H."/>
            <person name="Shen G."/>
            <person name="Guo B."/>
            <person name="Wei J."/>
            <person name="Xu J."/>
            <person name="St-Pierre B."/>
            <person name="Chen S."/>
            <person name="Sun C."/>
        </authorList>
    </citation>
    <scope>NUCLEOTIDE SEQUENCE [LARGE SCALE GENOMIC DNA]</scope>
</reference>